<protein>
    <submittedName>
        <fullName evidence="1">Uncharacterized protein</fullName>
    </submittedName>
</protein>
<name>A0ACC2UPI7_9FUNG</name>
<evidence type="ECO:0000313" key="1">
    <source>
        <dbReference type="EMBL" id="KAJ9089034.1"/>
    </source>
</evidence>
<sequence length="76" mass="9104">KECSNWMRCYTDGQYNRNSTKIACEDAGLEFNGNACWAREFRFRVGKHFVHCEDIAPHYCPHFYKRKKSSYKCLKE</sequence>
<comment type="caution">
    <text evidence="1">The sequence shown here is derived from an EMBL/GenBank/DDBJ whole genome shotgun (WGS) entry which is preliminary data.</text>
</comment>
<gene>
    <name evidence="1" type="ORF">DSO57_1016974</name>
</gene>
<proteinExistence type="predicted"/>
<accession>A0ACC2UPI7</accession>
<feature type="non-terminal residue" evidence="1">
    <location>
        <position position="1"/>
    </location>
</feature>
<dbReference type="Proteomes" id="UP001165960">
    <property type="component" value="Unassembled WGS sequence"/>
</dbReference>
<dbReference type="EMBL" id="QTSX02000070">
    <property type="protein sequence ID" value="KAJ9089034.1"/>
    <property type="molecule type" value="Genomic_DNA"/>
</dbReference>
<evidence type="ECO:0000313" key="2">
    <source>
        <dbReference type="Proteomes" id="UP001165960"/>
    </source>
</evidence>
<organism evidence="1 2">
    <name type="scientific">Entomophthora muscae</name>
    <dbReference type="NCBI Taxonomy" id="34485"/>
    <lineage>
        <taxon>Eukaryota</taxon>
        <taxon>Fungi</taxon>
        <taxon>Fungi incertae sedis</taxon>
        <taxon>Zoopagomycota</taxon>
        <taxon>Entomophthoromycotina</taxon>
        <taxon>Entomophthoromycetes</taxon>
        <taxon>Entomophthorales</taxon>
        <taxon>Entomophthoraceae</taxon>
        <taxon>Entomophthora</taxon>
    </lineage>
</organism>
<reference evidence="1" key="1">
    <citation type="submission" date="2022-04" db="EMBL/GenBank/DDBJ databases">
        <title>Genome of the entomopathogenic fungus Entomophthora muscae.</title>
        <authorList>
            <person name="Elya C."/>
            <person name="Lovett B.R."/>
            <person name="Lee E."/>
            <person name="Macias A.M."/>
            <person name="Hajek A.E."/>
            <person name="De Bivort B.L."/>
            <person name="Kasson M.T."/>
            <person name="De Fine Licht H.H."/>
            <person name="Stajich J.E."/>
        </authorList>
    </citation>
    <scope>NUCLEOTIDE SEQUENCE</scope>
    <source>
        <strain evidence="1">Berkeley</strain>
    </source>
</reference>
<keyword evidence="2" id="KW-1185">Reference proteome</keyword>